<organism evidence="5 6">
    <name type="scientific">Macrosiphum euphorbiae</name>
    <name type="common">potato aphid</name>
    <dbReference type="NCBI Taxonomy" id="13131"/>
    <lineage>
        <taxon>Eukaryota</taxon>
        <taxon>Metazoa</taxon>
        <taxon>Ecdysozoa</taxon>
        <taxon>Arthropoda</taxon>
        <taxon>Hexapoda</taxon>
        <taxon>Insecta</taxon>
        <taxon>Pterygota</taxon>
        <taxon>Neoptera</taxon>
        <taxon>Paraneoptera</taxon>
        <taxon>Hemiptera</taxon>
        <taxon>Sternorrhyncha</taxon>
        <taxon>Aphidomorpha</taxon>
        <taxon>Aphidoidea</taxon>
        <taxon>Aphididae</taxon>
        <taxon>Macrosiphini</taxon>
        <taxon>Macrosiphum</taxon>
    </lineage>
</organism>
<dbReference type="PROSITE" id="PS51253">
    <property type="entry name" value="HTH_CENPB"/>
    <property type="match status" value="1"/>
</dbReference>
<gene>
    <name evidence="5" type="ORF">MEUPH1_LOCUS6488</name>
</gene>
<dbReference type="PANTHER" id="PTHR19303:SF73">
    <property type="entry name" value="PROTEIN PDC2"/>
    <property type="match status" value="1"/>
</dbReference>
<evidence type="ECO:0000256" key="2">
    <source>
        <dbReference type="ARBA" id="ARBA00023125"/>
    </source>
</evidence>
<dbReference type="SUPFAM" id="SSF46689">
    <property type="entry name" value="Homeodomain-like"/>
    <property type="match status" value="2"/>
</dbReference>
<evidence type="ECO:0000256" key="1">
    <source>
        <dbReference type="ARBA" id="ARBA00004123"/>
    </source>
</evidence>
<dbReference type="Pfam" id="PF04218">
    <property type="entry name" value="CENP-B_N"/>
    <property type="match status" value="1"/>
</dbReference>
<evidence type="ECO:0000256" key="3">
    <source>
        <dbReference type="ARBA" id="ARBA00023242"/>
    </source>
</evidence>
<name>A0AAV0W2E8_9HEMI</name>
<evidence type="ECO:0000313" key="5">
    <source>
        <dbReference type="EMBL" id="CAI6349982.1"/>
    </source>
</evidence>
<sequence length="503" mass="57243">MDYLLIINIILTNSGVLNLRWTKKIGIIGRLENGEKNSVISKEFGTCSSTISTIWKNKDKLKNMFQTTSLNAKRLRTAQHKDLEEAALVWFKQQRSLNVPISGPILQTKIDQLAEKMKIENFKCSASWIQRFRQRHNIGFGKISGESSAVNTDICSNWLANVWPSLRAGYCDDEIYNADEAGLFFKLTPDTTLRFKGEKCSGGKLSKDRITVLVAANMTGNDKRKLLVIGKSKSPRCFKGVSSLPVFYENNTKAWMTSAIFEKTLNYWDDELRRKKKKILLLVDNCPAHPSLQHLKFIKLVFLPANTTAVLQPMDQSVIRNIKAHYRNQLVLKMIEDIENQIESKVTVLDAIIMLDKAWRNVTSTGIANCFRHAGFCDVTTDTTQLQADSGLINNIDEDYLQIDDDLITSEIQTDEDIVDNVIANQQVELDNDTDIEELDDEFETVPSISEARAALRTLERFYYTKYEGTDAERKALSFLETSINSNTKQSSIKDYFKKLNKN</sequence>
<dbReference type="AlphaFoldDB" id="A0AAV0W2E8"/>
<dbReference type="Pfam" id="PF03221">
    <property type="entry name" value="HTH_Tnp_Tc5"/>
    <property type="match status" value="1"/>
</dbReference>
<keyword evidence="3" id="KW-0539">Nucleus</keyword>
<dbReference type="InterPro" id="IPR050863">
    <property type="entry name" value="CenT-Element_Derived"/>
</dbReference>
<comment type="subcellular location">
    <subcellularLocation>
        <location evidence="1">Nucleus</location>
    </subcellularLocation>
</comment>
<dbReference type="InterPro" id="IPR036397">
    <property type="entry name" value="RNaseH_sf"/>
</dbReference>
<comment type="caution">
    <text evidence="5">The sequence shown here is derived from an EMBL/GenBank/DDBJ whole genome shotgun (WGS) entry which is preliminary data.</text>
</comment>
<evidence type="ECO:0000313" key="6">
    <source>
        <dbReference type="Proteomes" id="UP001160148"/>
    </source>
</evidence>
<dbReference type="Proteomes" id="UP001160148">
    <property type="component" value="Unassembled WGS sequence"/>
</dbReference>
<dbReference type="GO" id="GO:0003677">
    <property type="term" value="F:DNA binding"/>
    <property type="evidence" value="ECO:0007669"/>
    <property type="project" value="UniProtKB-KW"/>
</dbReference>
<dbReference type="Pfam" id="PF03184">
    <property type="entry name" value="DDE_1"/>
    <property type="match status" value="1"/>
</dbReference>
<dbReference type="Gene3D" id="3.30.420.10">
    <property type="entry name" value="Ribonuclease H-like superfamily/Ribonuclease H"/>
    <property type="match status" value="1"/>
</dbReference>
<dbReference type="EMBL" id="CARXXK010000001">
    <property type="protein sequence ID" value="CAI6349982.1"/>
    <property type="molecule type" value="Genomic_DNA"/>
</dbReference>
<protein>
    <recommendedName>
        <fullName evidence="4">HTH CENPB-type domain-containing protein</fullName>
    </recommendedName>
</protein>
<dbReference type="InterPro" id="IPR007889">
    <property type="entry name" value="HTH_Psq"/>
</dbReference>
<dbReference type="InterPro" id="IPR009057">
    <property type="entry name" value="Homeodomain-like_sf"/>
</dbReference>
<keyword evidence="2" id="KW-0238">DNA-binding</keyword>
<dbReference type="GO" id="GO:0005634">
    <property type="term" value="C:nucleus"/>
    <property type="evidence" value="ECO:0007669"/>
    <property type="project" value="UniProtKB-SubCell"/>
</dbReference>
<dbReference type="PANTHER" id="PTHR19303">
    <property type="entry name" value="TRANSPOSON"/>
    <property type="match status" value="1"/>
</dbReference>
<accession>A0AAV0W2E8</accession>
<keyword evidence="6" id="KW-1185">Reference proteome</keyword>
<proteinExistence type="predicted"/>
<reference evidence="5 6" key="1">
    <citation type="submission" date="2023-01" db="EMBL/GenBank/DDBJ databases">
        <authorList>
            <person name="Whitehead M."/>
        </authorList>
    </citation>
    <scope>NUCLEOTIDE SEQUENCE [LARGE SCALE GENOMIC DNA]</scope>
</reference>
<feature type="domain" description="HTH CENPB-type" evidence="4">
    <location>
        <begin position="71"/>
        <end position="142"/>
    </location>
</feature>
<dbReference type="InterPro" id="IPR006600">
    <property type="entry name" value="HTH_CenpB_DNA-bd_dom"/>
</dbReference>
<dbReference type="InterPro" id="IPR004875">
    <property type="entry name" value="DDE_SF_endonuclease_dom"/>
</dbReference>
<evidence type="ECO:0000259" key="4">
    <source>
        <dbReference type="PROSITE" id="PS51253"/>
    </source>
</evidence>
<dbReference type="SMART" id="SM00674">
    <property type="entry name" value="CENPB"/>
    <property type="match status" value="1"/>
</dbReference>
<dbReference type="Gene3D" id="1.10.10.60">
    <property type="entry name" value="Homeodomain-like"/>
    <property type="match status" value="2"/>
</dbReference>